<dbReference type="EMBL" id="VZUI01030679">
    <property type="protein sequence ID" value="NXU98850.1"/>
    <property type="molecule type" value="Genomic_DNA"/>
</dbReference>
<proteinExistence type="predicted"/>
<accession>A0A7L3QAU7</accession>
<organism evidence="2 3">
    <name type="scientific">Cettia cetti</name>
    <dbReference type="NCBI Taxonomy" id="68486"/>
    <lineage>
        <taxon>Eukaryota</taxon>
        <taxon>Metazoa</taxon>
        <taxon>Chordata</taxon>
        <taxon>Craniata</taxon>
        <taxon>Vertebrata</taxon>
        <taxon>Euteleostomi</taxon>
        <taxon>Archelosauria</taxon>
        <taxon>Archosauria</taxon>
        <taxon>Dinosauria</taxon>
        <taxon>Saurischia</taxon>
        <taxon>Theropoda</taxon>
        <taxon>Coelurosauria</taxon>
        <taxon>Aves</taxon>
        <taxon>Neognathae</taxon>
        <taxon>Neoaves</taxon>
        <taxon>Telluraves</taxon>
        <taxon>Australaves</taxon>
        <taxon>Passeriformes</taxon>
        <taxon>Sylvioidea</taxon>
        <taxon>Sylviidae</taxon>
        <taxon>Acrocephalinae</taxon>
        <taxon>Cettia</taxon>
    </lineage>
</organism>
<dbReference type="SUPFAM" id="SSF52768">
    <property type="entry name" value="Arginase/deacetylase"/>
    <property type="match status" value="1"/>
</dbReference>
<feature type="non-terminal residue" evidence="2">
    <location>
        <position position="1"/>
    </location>
</feature>
<comment type="caution">
    <text evidence="2">The sequence shown here is derived from an EMBL/GenBank/DDBJ whole genome shotgun (WGS) entry which is preliminary data.</text>
</comment>
<keyword evidence="3" id="KW-1185">Reference proteome</keyword>
<dbReference type="InterPro" id="IPR037138">
    <property type="entry name" value="His_deacetylse_dom_sf"/>
</dbReference>
<gene>
    <name evidence="2" type="primary">Hdac6_2</name>
    <name evidence="2" type="ORF">CETCET_R15788</name>
</gene>
<evidence type="ECO:0000313" key="3">
    <source>
        <dbReference type="Proteomes" id="UP000524451"/>
    </source>
</evidence>
<dbReference type="AlphaFoldDB" id="A0A7L3QAU7"/>
<dbReference type="Gene3D" id="3.40.800.20">
    <property type="entry name" value="Histone deacetylase domain"/>
    <property type="match status" value="1"/>
</dbReference>
<protein>
    <submittedName>
        <fullName evidence="2">HDAC6 deacetylase</fullName>
    </submittedName>
</protein>
<dbReference type="Proteomes" id="UP000524451">
    <property type="component" value="Unassembled WGS sequence"/>
</dbReference>
<evidence type="ECO:0000256" key="1">
    <source>
        <dbReference type="SAM" id="MobiDB-lite"/>
    </source>
</evidence>
<reference evidence="2 3" key="1">
    <citation type="submission" date="2019-09" db="EMBL/GenBank/DDBJ databases">
        <title>Bird 10,000 Genomes (B10K) Project - Family phase.</title>
        <authorList>
            <person name="Zhang G."/>
        </authorList>
    </citation>
    <scope>NUCLEOTIDE SEQUENCE [LARGE SCALE GENOMIC DNA]</scope>
    <source>
        <strain evidence="2">OUT-0056</strain>
        <tissue evidence="2">Blood</tissue>
    </source>
</reference>
<feature type="non-terminal residue" evidence="2">
    <location>
        <position position="163"/>
    </location>
</feature>
<feature type="region of interest" description="Disordered" evidence="1">
    <location>
        <begin position="1"/>
        <end position="36"/>
    </location>
</feature>
<sequence>PMPSPGQDLGAEAAAPTGTGLVSDGGDGAERGDGRPPRLWVALEGLVQRCVPVQCRPATDEELLLVHSPSFVAQLEPPDTPPSGGSGPRRAVGAALALLEQILGGALRNGVALISPQDPQDPPQPTAVAARVAQKHLGVQRVLVVDWSPQPGRSLPRLFQEDP</sequence>
<dbReference type="InterPro" id="IPR023696">
    <property type="entry name" value="Ureohydrolase_dom_sf"/>
</dbReference>
<name>A0A7L3QAU7_9SYLV</name>
<evidence type="ECO:0000313" key="2">
    <source>
        <dbReference type="EMBL" id="NXU98850.1"/>
    </source>
</evidence>